<proteinExistence type="predicted"/>
<reference evidence="2 3" key="1">
    <citation type="submission" date="2021-05" db="EMBL/GenBank/DDBJ databases">
        <title>The draft genome of Geobacter luticola JCM 17780.</title>
        <authorList>
            <person name="Xu Z."/>
            <person name="Masuda Y."/>
            <person name="Itoh H."/>
            <person name="Senoo K."/>
        </authorList>
    </citation>
    <scope>NUCLEOTIDE SEQUENCE [LARGE SCALE GENOMIC DNA]</scope>
    <source>
        <strain evidence="2 3">JCM 17780</strain>
    </source>
</reference>
<dbReference type="SUPFAM" id="SSF141371">
    <property type="entry name" value="PilZ domain-like"/>
    <property type="match status" value="1"/>
</dbReference>
<dbReference type="EMBL" id="JAHCVK010000001">
    <property type="protein sequence ID" value="MBT0651636.1"/>
    <property type="molecule type" value="Genomic_DNA"/>
</dbReference>
<evidence type="ECO:0000313" key="3">
    <source>
        <dbReference type="Proteomes" id="UP000756860"/>
    </source>
</evidence>
<dbReference type="Proteomes" id="UP000756860">
    <property type="component" value="Unassembled WGS sequence"/>
</dbReference>
<keyword evidence="3" id="KW-1185">Reference proteome</keyword>
<protein>
    <submittedName>
        <fullName evidence="2">PilZ domain-containing protein</fullName>
    </submittedName>
</protein>
<dbReference type="Pfam" id="PF07238">
    <property type="entry name" value="PilZ"/>
    <property type="match status" value="1"/>
</dbReference>
<evidence type="ECO:0000259" key="1">
    <source>
        <dbReference type="Pfam" id="PF07238"/>
    </source>
</evidence>
<accession>A0ABS5S8D5</accession>
<gene>
    <name evidence="2" type="ORF">KI810_01085</name>
</gene>
<comment type="caution">
    <text evidence="2">The sequence shown here is derived from an EMBL/GenBank/DDBJ whole genome shotgun (WGS) entry which is preliminary data.</text>
</comment>
<organism evidence="2 3">
    <name type="scientific">Geomobilimonas luticola</name>
    <dbReference type="NCBI Taxonomy" id="1114878"/>
    <lineage>
        <taxon>Bacteria</taxon>
        <taxon>Pseudomonadati</taxon>
        <taxon>Thermodesulfobacteriota</taxon>
        <taxon>Desulfuromonadia</taxon>
        <taxon>Geobacterales</taxon>
        <taxon>Geobacteraceae</taxon>
        <taxon>Geomobilimonas</taxon>
    </lineage>
</organism>
<dbReference type="RefSeq" id="WP_214173640.1">
    <property type="nucleotide sequence ID" value="NZ_JAHCVK010000001.1"/>
</dbReference>
<sequence>MDTNEYSGKHRACPRVNKLFFISYVNREGEEQKTPVSLGRTLNISMNGVGMEVFQQIAVGSSMEMELDLENALLPVQGRVVHVESYGNGAYYLGIVFNEPQAHLAHLDREVPG</sequence>
<feature type="domain" description="PilZ" evidence="1">
    <location>
        <begin position="11"/>
        <end position="107"/>
    </location>
</feature>
<name>A0ABS5S8D5_9BACT</name>
<evidence type="ECO:0000313" key="2">
    <source>
        <dbReference type="EMBL" id="MBT0651636.1"/>
    </source>
</evidence>
<dbReference type="InterPro" id="IPR009875">
    <property type="entry name" value="PilZ_domain"/>
</dbReference>